<dbReference type="EMBL" id="ML119130">
    <property type="protein sequence ID" value="RPB12190.1"/>
    <property type="molecule type" value="Genomic_DNA"/>
</dbReference>
<feature type="domain" description="Dienelactone hydrolase" evidence="1">
    <location>
        <begin position="26"/>
        <end position="250"/>
    </location>
</feature>
<name>A0A3N4KNW0_9PEZI</name>
<evidence type="ECO:0000259" key="1">
    <source>
        <dbReference type="Pfam" id="PF01738"/>
    </source>
</evidence>
<dbReference type="InterPro" id="IPR002925">
    <property type="entry name" value="Dienelactn_hydro"/>
</dbReference>
<dbReference type="AlphaFoldDB" id="A0A3N4KNW0"/>
<protein>
    <submittedName>
        <fullName evidence="2">Esterase/lipase</fullName>
    </submittedName>
</protein>
<dbReference type="OrthoDB" id="10019231at2759"/>
<dbReference type="SUPFAM" id="SSF53474">
    <property type="entry name" value="alpha/beta-Hydrolases"/>
    <property type="match status" value="1"/>
</dbReference>
<evidence type="ECO:0000313" key="2">
    <source>
        <dbReference type="EMBL" id="RPB12190.1"/>
    </source>
</evidence>
<dbReference type="PANTHER" id="PTHR17630">
    <property type="entry name" value="DIENELACTONE HYDROLASE"/>
    <property type="match status" value="1"/>
</dbReference>
<proteinExistence type="predicted"/>
<gene>
    <name evidence="2" type="ORF">P167DRAFT_167844</name>
</gene>
<dbReference type="PANTHER" id="PTHR17630:SF105">
    <property type="entry name" value="DIENELACTONE HYDROLASE FAMILY PROTEIN (AFU_ORTHOLOGUE AFUA_4G08790)"/>
    <property type="match status" value="1"/>
</dbReference>
<dbReference type="Pfam" id="PF01738">
    <property type="entry name" value="DLH"/>
    <property type="match status" value="1"/>
</dbReference>
<dbReference type="Gene3D" id="3.40.50.1820">
    <property type="entry name" value="alpha/beta hydrolase"/>
    <property type="match status" value="1"/>
</dbReference>
<dbReference type="Proteomes" id="UP000277580">
    <property type="component" value="Unassembled WGS sequence"/>
</dbReference>
<reference evidence="2 3" key="1">
    <citation type="journal article" date="2018" name="Nat. Ecol. Evol.">
        <title>Pezizomycetes genomes reveal the molecular basis of ectomycorrhizal truffle lifestyle.</title>
        <authorList>
            <person name="Murat C."/>
            <person name="Payen T."/>
            <person name="Noel B."/>
            <person name="Kuo A."/>
            <person name="Morin E."/>
            <person name="Chen J."/>
            <person name="Kohler A."/>
            <person name="Krizsan K."/>
            <person name="Balestrini R."/>
            <person name="Da Silva C."/>
            <person name="Montanini B."/>
            <person name="Hainaut M."/>
            <person name="Levati E."/>
            <person name="Barry K.W."/>
            <person name="Belfiori B."/>
            <person name="Cichocki N."/>
            <person name="Clum A."/>
            <person name="Dockter R.B."/>
            <person name="Fauchery L."/>
            <person name="Guy J."/>
            <person name="Iotti M."/>
            <person name="Le Tacon F."/>
            <person name="Lindquist E.A."/>
            <person name="Lipzen A."/>
            <person name="Malagnac F."/>
            <person name="Mello A."/>
            <person name="Molinier V."/>
            <person name="Miyauchi S."/>
            <person name="Poulain J."/>
            <person name="Riccioni C."/>
            <person name="Rubini A."/>
            <person name="Sitrit Y."/>
            <person name="Splivallo R."/>
            <person name="Traeger S."/>
            <person name="Wang M."/>
            <person name="Zifcakova L."/>
            <person name="Wipf D."/>
            <person name="Zambonelli A."/>
            <person name="Paolocci F."/>
            <person name="Nowrousian M."/>
            <person name="Ottonello S."/>
            <person name="Baldrian P."/>
            <person name="Spatafora J.W."/>
            <person name="Henrissat B."/>
            <person name="Nagy L.G."/>
            <person name="Aury J.M."/>
            <person name="Wincker P."/>
            <person name="Grigoriev I.V."/>
            <person name="Bonfante P."/>
            <person name="Martin F.M."/>
        </authorList>
    </citation>
    <scope>NUCLEOTIDE SEQUENCE [LARGE SCALE GENOMIC DNA]</scope>
    <source>
        <strain evidence="2 3">CCBAS932</strain>
    </source>
</reference>
<evidence type="ECO:0000313" key="3">
    <source>
        <dbReference type="Proteomes" id="UP000277580"/>
    </source>
</evidence>
<keyword evidence="3" id="KW-1185">Reference proteome</keyword>
<dbReference type="STRING" id="1392247.A0A3N4KNW0"/>
<accession>A0A3N4KNW0</accession>
<dbReference type="InterPro" id="IPR029058">
    <property type="entry name" value="AB_hydrolase_fold"/>
</dbReference>
<dbReference type="GO" id="GO:0016787">
    <property type="term" value="F:hydrolase activity"/>
    <property type="evidence" value="ECO:0007669"/>
    <property type="project" value="InterPro"/>
</dbReference>
<organism evidence="2 3">
    <name type="scientific">Morchella conica CCBAS932</name>
    <dbReference type="NCBI Taxonomy" id="1392247"/>
    <lineage>
        <taxon>Eukaryota</taxon>
        <taxon>Fungi</taxon>
        <taxon>Dikarya</taxon>
        <taxon>Ascomycota</taxon>
        <taxon>Pezizomycotina</taxon>
        <taxon>Pezizomycetes</taxon>
        <taxon>Pezizales</taxon>
        <taxon>Morchellaceae</taxon>
        <taxon>Morchella</taxon>
    </lineage>
</organism>
<dbReference type="InParanoid" id="A0A3N4KNW0"/>
<dbReference type="FunCoup" id="A0A3N4KNW0">
    <property type="interactions" value="249"/>
</dbReference>
<sequence length="251" mass="28236">MASACCVQGTLQNDSPNGTVTVIHGLDTYVASGDSSKGVIVIIPDVFGWLLINTRLLADVYARKTGLSVYVPDFMFGDSFPVENMQLGAWMFRHREAVSWKIINGFFEAIHKENTTRKVFVSGFCWGGRYACLLAQREKWLLSDRTYREGGLVDAVFAAHPSLLAIPKDIELIAKPVSFAMAEEDERLPMKDVEKIIEILGKQKMFKSEVVTYDGAKHGFALRGNIEIQAQRENMENSQDQAVNWFKQYLD</sequence>